<dbReference type="Gene3D" id="1.10.10.10">
    <property type="entry name" value="Winged helix-like DNA-binding domain superfamily/Winged helix DNA-binding domain"/>
    <property type="match status" value="1"/>
</dbReference>
<dbReference type="PANTHER" id="PTHR34580">
    <property type="match status" value="1"/>
</dbReference>
<dbReference type="InterPro" id="IPR001034">
    <property type="entry name" value="DeoR_HTH"/>
</dbReference>
<evidence type="ECO:0000313" key="5">
    <source>
        <dbReference type="Proteomes" id="UP000279284"/>
    </source>
</evidence>
<dbReference type="KEGG" id="nci:NCTC10296_01117"/>
<dbReference type="OrthoDB" id="9807255at2"/>
<dbReference type="RefSeq" id="WP_085415718.1">
    <property type="nucleotide sequence ID" value="NZ_CAUJPY010000010.1"/>
</dbReference>
<dbReference type="PROSITE" id="PS52050">
    <property type="entry name" value="WYL"/>
    <property type="match status" value="1"/>
</dbReference>
<evidence type="ECO:0000256" key="2">
    <source>
        <dbReference type="ARBA" id="ARBA00023163"/>
    </source>
</evidence>
<proteinExistence type="predicted"/>
<dbReference type="InterPro" id="IPR036390">
    <property type="entry name" value="WH_DNA-bd_sf"/>
</dbReference>
<keyword evidence="1" id="KW-0805">Transcription regulation</keyword>
<evidence type="ECO:0000313" key="4">
    <source>
        <dbReference type="EMBL" id="VEF00932.1"/>
    </source>
</evidence>
<accession>A0A448D7V0</accession>
<dbReference type="Pfam" id="PF08279">
    <property type="entry name" value="HTH_11"/>
    <property type="match status" value="1"/>
</dbReference>
<dbReference type="Proteomes" id="UP000279284">
    <property type="component" value="Chromosome"/>
</dbReference>
<dbReference type="SUPFAM" id="SSF46785">
    <property type="entry name" value="Winged helix' DNA-binding domain"/>
    <property type="match status" value="1"/>
</dbReference>
<dbReference type="STRING" id="493.BWD07_02055"/>
<evidence type="ECO:0000259" key="3">
    <source>
        <dbReference type="SMART" id="SM00420"/>
    </source>
</evidence>
<keyword evidence="5" id="KW-1185">Reference proteome</keyword>
<organism evidence="4 5">
    <name type="scientific">Neisseria canis</name>
    <dbReference type="NCBI Taxonomy" id="493"/>
    <lineage>
        <taxon>Bacteria</taxon>
        <taxon>Pseudomonadati</taxon>
        <taxon>Pseudomonadota</taxon>
        <taxon>Betaproteobacteria</taxon>
        <taxon>Neisseriales</taxon>
        <taxon>Neisseriaceae</taxon>
        <taxon>Neisseria</taxon>
    </lineage>
</organism>
<dbReference type="InterPro" id="IPR013196">
    <property type="entry name" value="HTH_11"/>
</dbReference>
<evidence type="ECO:0000256" key="1">
    <source>
        <dbReference type="ARBA" id="ARBA00023015"/>
    </source>
</evidence>
<dbReference type="AlphaFoldDB" id="A0A448D7V0"/>
<dbReference type="GO" id="GO:0003700">
    <property type="term" value="F:DNA-binding transcription factor activity"/>
    <property type="evidence" value="ECO:0007669"/>
    <property type="project" value="InterPro"/>
</dbReference>
<keyword evidence="2" id="KW-0804">Transcription</keyword>
<name>A0A448D7V0_9NEIS</name>
<dbReference type="InterPro" id="IPR036388">
    <property type="entry name" value="WH-like_DNA-bd_sf"/>
</dbReference>
<dbReference type="Pfam" id="PF13280">
    <property type="entry name" value="WYL"/>
    <property type="match status" value="1"/>
</dbReference>
<dbReference type="SMART" id="SM00420">
    <property type="entry name" value="HTH_DEOR"/>
    <property type="match status" value="1"/>
</dbReference>
<feature type="domain" description="HTH deoR-type" evidence="3">
    <location>
        <begin position="6"/>
        <end position="57"/>
    </location>
</feature>
<reference evidence="4 5" key="1">
    <citation type="submission" date="2018-12" db="EMBL/GenBank/DDBJ databases">
        <authorList>
            <consortium name="Pathogen Informatics"/>
        </authorList>
    </citation>
    <scope>NUCLEOTIDE SEQUENCE [LARGE SCALE GENOMIC DNA]</scope>
    <source>
        <strain evidence="4 5">NCTC10296</strain>
    </source>
</reference>
<dbReference type="EMBL" id="LR134313">
    <property type="protein sequence ID" value="VEF00932.1"/>
    <property type="molecule type" value="Genomic_DNA"/>
</dbReference>
<sequence>MTRSERLLILLHLLRQSRYPVSAEQLAAQLEISARTVYRDIETLRAQGAEIEGGAGVGFVLQKAGFVLPPLMFDENEIEAVVLGMRWVVANADGALAESAKSALGKIDAALPQSLSETLNRQALYPAPTCKNSYSEQEHSILETIRFALRTNRRLSFDYTDANRQTSRRTVWPLAVGYFNEARLMVAWCELRQDYRHFRPDRITQARVGNAYPLPRKILLDEWQRRECVDLQEFDF</sequence>
<protein>
    <submittedName>
        <fullName evidence="4">HTH domain</fullName>
    </submittedName>
</protein>
<gene>
    <name evidence="4" type="ORF">NCTC10296_01117</name>
</gene>
<dbReference type="PANTHER" id="PTHR34580:SF3">
    <property type="entry name" value="PROTEIN PAFB"/>
    <property type="match status" value="1"/>
</dbReference>
<dbReference type="InterPro" id="IPR051534">
    <property type="entry name" value="CBASS_pafABC_assoc_protein"/>
</dbReference>
<dbReference type="InterPro" id="IPR026881">
    <property type="entry name" value="WYL_dom"/>
</dbReference>